<proteinExistence type="predicted"/>
<dbReference type="AlphaFoldDB" id="A0A3G9K815"/>
<protein>
    <submittedName>
        <fullName evidence="1">Uncharacterized protein</fullName>
    </submittedName>
</protein>
<sequence length="86" mass="9719">MEKPPYIPNSDEYGELQRFVEALYASETLVDNLDVQVMAQTFDLPEDLIEIVSMLPSGLYERARIADQLNSALAAHGWTQRFGTVE</sequence>
<dbReference type="GeneID" id="88849447"/>
<keyword evidence="2" id="KW-1185">Reference proteome</keyword>
<dbReference type="RefSeq" id="WP_126422772.1">
    <property type="nucleotide sequence ID" value="NZ_AP019367.1"/>
</dbReference>
<evidence type="ECO:0000313" key="2">
    <source>
        <dbReference type="Proteomes" id="UP000273154"/>
    </source>
</evidence>
<dbReference type="OrthoDB" id="3174856at2"/>
<name>A0A3G9K815_9ACTN</name>
<dbReference type="KEGG" id="pcat:Pcatena_13110"/>
<dbReference type="EMBL" id="AP019367">
    <property type="protein sequence ID" value="BBH50724.1"/>
    <property type="molecule type" value="Genomic_DNA"/>
</dbReference>
<organism evidence="1 2">
    <name type="scientific">Parolsenella catena</name>
    <dbReference type="NCBI Taxonomy" id="2003188"/>
    <lineage>
        <taxon>Bacteria</taxon>
        <taxon>Bacillati</taxon>
        <taxon>Actinomycetota</taxon>
        <taxon>Coriobacteriia</taxon>
        <taxon>Coriobacteriales</taxon>
        <taxon>Atopobiaceae</taxon>
        <taxon>Parolsenella</taxon>
    </lineage>
</organism>
<dbReference type="Proteomes" id="UP000273154">
    <property type="component" value="Chromosome"/>
</dbReference>
<evidence type="ECO:0000313" key="1">
    <source>
        <dbReference type="EMBL" id="BBH50724.1"/>
    </source>
</evidence>
<accession>A0A3G9K815</accession>
<reference evidence="2" key="1">
    <citation type="submission" date="2018-11" db="EMBL/GenBank/DDBJ databases">
        <title>Comparative genomics of Parolsenella catena and Libanicoccus massiliensis: Reclassification of Libanicoccus massiliensis as Parolsenella massiliensis comb. nov.</title>
        <authorList>
            <person name="Sakamoto M."/>
            <person name="Ikeyama N."/>
            <person name="Murakami T."/>
            <person name="Mori H."/>
            <person name="Yuki M."/>
            <person name="Ohkuma M."/>
        </authorList>
    </citation>
    <scope>NUCLEOTIDE SEQUENCE [LARGE SCALE GENOMIC DNA]</scope>
    <source>
        <strain evidence="2">JCM 31932</strain>
    </source>
</reference>
<gene>
    <name evidence="1" type="ORF">Pcatena_13110</name>
</gene>